<keyword evidence="2" id="KW-0808">Transferase</keyword>
<gene>
    <name evidence="2" type="ORF">DFR68_102264</name>
</gene>
<dbReference type="InterPro" id="IPR000182">
    <property type="entry name" value="GNAT_dom"/>
</dbReference>
<dbReference type="STRING" id="1210089.GCA_001613165_01532"/>
<comment type="caution">
    <text evidence="2">The sequence shown here is derived from an EMBL/GenBank/DDBJ whole genome shotgun (WGS) entry which is preliminary data.</text>
</comment>
<proteinExistence type="predicted"/>
<dbReference type="PANTHER" id="PTHR43441:SF6">
    <property type="entry name" value="N-ACETYLTRANSFERASE DOMAIN-CONTAINING PROTEIN"/>
    <property type="match status" value="1"/>
</dbReference>
<dbReference type="RefSeq" id="WP_246010801.1">
    <property type="nucleotide sequence ID" value="NZ_QQAZ01000002.1"/>
</dbReference>
<sequence>MSLQQAVPGEVGRNPVVRIVPLSGPIFDALTAGDLAAANALSPVPLTAYFTDPVWHRVWAWRGRQAREDPACAAWVTGAVVDVPRQLTVGMAGYHAPPDSTGTVEVGYAIDPAHRRRGYARAALEALLRRAGEDPQIRTVRASISPRNTASYRLASRYGLVEIGRQWDEEDGLEIIYEVLGRTP</sequence>
<dbReference type="Gene3D" id="3.40.630.30">
    <property type="match status" value="1"/>
</dbReference>
<dbReference type="InterPro" id="IPR016181">
    <property type="entry name" value="Acyl_CoA_acyltransferase"/>
</dbReference>
<evidence type="ECO:0000313" key="2">
    <source>
        <dbReference type="EMBL" id="RDI54140.1"/>
    </source>
</evidence>
<protein>
    <submittedName>
        <fullName evidence="2">RimJ/RimL family protein N-acetyltransferase</fullName>
    </submittedName>
</protein>
<keyword evidence="3" id="KW-1185">Reference proteome</keyword>
<dbReference type="Pfam" id="PF13302">
    <property type="entry name" value="Acetyltransf_3"/>
    <property type="match status" value="1"/>
</dbReference>
<accession>A0A370HBI4</accession>
<dbReference type="GO" id="GO:0008999">
    <property type="term" value="F:protein-N-terminal-alanine acetyltransferase activity"/>
    <property type="evidence" value="ECO:0007669"/>
    <property type="project" value="TreeGrafter"/>
</dbReference>
<dbReference type="PROSITE" id="PS51186">
    <property type="entry name" value="GNAT"/>
    <property type="match status" value="1"/>
</dbReference>
<feature type="domain" description="N-acetyltransferase" evidence="1">
    <location>
        <begin position="25"/>
        <end position="182"/>
    </location>
</feature>
<evidence type="ECO:0000259" key="1">
    <source>
        <dbReference type="PROSITE" id="PS51186"/>
    </source>
</evidence>
<dbReference type="InterPro" id="IPR051908">
    <property type="entry name" value="Ribosomal_N-acetyltransferase"/>
</dbReference>
<dbReference type="Proteomes" id="UP000255355">
    <property type="component" value="Unassembled WGS sequence"/>
</dbReference>
<dbReference type="GO" id="GO:1990189">
    <property type="term" value="F:protein N-terminal-serine acetyltransferase activity"/>
    <property type="evidence" value="ECO:0007669"/>
    <property type="project" value="TreeGrafter"/>
</dbReference>
<dbReference type="GO" id="GO:0005737">
    <property type="term" value="C:cytoplasm"/>
    <property type="evidence" value="ECO:0007669"/>
    <property type="project" value="TreeGrafter"/>
</dbReference>
<dbReference type="AlphaFoldDB" id="A0A370HBI4"/>
<evidence type="ECO:0000313" key="3">
    <source>
        <dbReference type="Proteomes" id="UP000255355"/>
    </source>
</evidence>
<dbReference type="SUPFAM" id="SSF55729">
    <property type="entry name" value="Acyl-CoA N-acyltransferases (Nat)"/>
    <property type="match status" value="1"/>
</dbReference>
<dbReference type="CDD" id="cd04301">
    <property type="entry name" value="NAT_SF"/>
    <property type="match status" value="1"/>
</dbReference>
<name>A0A370HBI4_9NOCA</name>
<organism evidence="2 3">
    <name type="scientific">Nocardia mexicana</name>
    <dbReference type="NCBI Taxonomy" id="279262"/>
    <lineage>
        <taxon>Bacteria</taxon>
        <taxon>Bacillati</taxon>
        <taxon>Actinomycetota</taxon>
        <taxon>Actinomycetes</taxon>
        <taxon>Mycobacteriales</taxon>
        <taxon>Nocardiaceae</taxon>
        <taxon>Nocardia</taxon>
    </lineage>
</organism>
<reference evidence="2 3" key="1">
    <citation type="submission" date="2018-07" db="EMBL/GenBank/DDBJ databases">
        <title>Genomic Encyclopedia of Type Strains, Phase IV (KMG-IV): sequencing the most valuable type-strain genomes for metagenomic binning, comparative biology and taxonomic classification.</title>
        <authorList>
            <person name="Goeker M."/>
        </authorList>
    </citation>
    <scope>NUCLEOTIDE SEQUENCE [LARGE SCALE GENOMIC DNA]</scope>
    <source>
        <strain evidence="2 3">DSM 44952</strain>
    </source>
</reference>
<dbReference type="EMBL" id="QQAZ01000002">
    <property type="protein sequence ID" value="RDI54140.1"/>
    <property type="molecule type" value="Genomic_DNA"/>
</dbReference>
<dbReference type="PANTHER" id="PTHR43441">
    <property type="entry name" value="RIBOSOMAL-PROTEIN-SERINE ACETYLTRANSFERASE"/>
    <property type="match status" value="1"/>
</dbReference>